<feature type="chain" id="PRO_5034704522" evidence="1">
    <location>
        <begin position="20"/>
        <end position="481"/>
    </location>
</feature>
<dbReference type="Proteomes" id="UP000605986">
    <property type="component" value="Unassembled WGS sequence"/>
</dbReference>
<evidence type="ECO:0000256" key="1">
    <source>
        <dbReference type="SAM" id="SignalP"/>
    </source>
</evidence>
<sequence>MVALQTLVQYGLLVPLALGSIIPSSQFHERHEALSKLKAKRQSPDEICAHEFDSEDINAVRAAWKDSGAADWWNKFIHDNGPGDWSNKFFKQVIAGGKQGSSTIDCTHFVIGKCEGPGTKDCTTYNPPESFYMHMQMSNAFQGFVKIWMETVEDAVKQLSTGIKQIVADYGTPPESDNTSFLNMLVGILTSVAGFGVINPMVAGTTTAFAGIFASMSSGISWQDKVSAETLNSKLESAYGDMFRKVMESTKEFTEHLFRGELPGQWSGGGVEMITTQWVYLFFNDANWLSNKIVDAGVKEYISKVQKKWSEFAVVKAMKSGNAANFFIMVSDEDTKCSSSSGGLGSPSRRMDMSEEICKDKMEGCIWHDNHCLCFGSAQNSVPSVSNMVHNFKGDDLKKLQGYVLDYEAALKNNYDCVKYIVDNKKDCFKGFGDKPEGCNIPDADVPSKNDLNVENPMQYTKCWFNLKPVMGDTFACGWTE</sequence>
<keyword evidence="3" id="KW-1185">Reference proteome</keyword>
<evidence type="ECO:0000313" key="3">
    <source>
        <dbReference type="Proteomes" id="UP000605986"/>
    </source>
</evidence>
<protein>
    <submittedName>
        <fullName evidence="2">Glycoside hydrolase family 18</fullName>
    </submittedName>
</protein>
<reference evidence="2" key="1">
    <citation type="submission" date="2020-01" db="EMBL/GenBank/DDBJ databases">
        <title>Identification and distribution of gene clusters putatively required for synthesis of sphingolipid metabolism inhibitors in phylogenetically diverse species of the filamentous fungus Fusarium.</title>
        <authorList>
            <person name="Kim H.-S."/>
            <person name="Busman M."/>
            <person name="Brown D.W."/>
            <person name="Divon H."/>
            <person name="Uhlig S."/>
            <person name="Proctor R.H."/>
        </authorList>
    </citation>
    <scope>NUCLEOTIDE SEQUENCE</scope>
    <source>
        <strain evidence="2">NRRL 53441</strain>
    </source>
</reference>
<keyword evidence="1" id="KW-0732">Signal</keyword>
<gene>
    <name evidence="2" type="ORF">F53441_7327</name>
</gene>
<evidence type="ECO:0000313" key="2">
    <source>
        <dbReference type="EMBL" id="KAF4449349.1"/>
    </source>
</evidence>
<dbReference type="OrthoDB" id="3915838at2759"/>
<organism evidence="2 3">
    <name type="scientific">Fusarium austroafricanum</name>
    <dbReference type="NCBI Taxonomy" id="2364996"/>
    <lineage>
        <taxon>Eukaryota</taxon>
        <taxon>Fungi</taxon>
        <taxon>Dikarya</taxon>
        <taxon>Ascomycota</taxon>
        <taxon>Pezizomycotina</taxon>
        <taxon>Sordariomycetes</taxon>
        <taxon>Hypocreomycetidae</taxon>
        <taxon>Hypocreales</taxon>
        <taxon>Nectriaceae</taxon>
        <taxon>Fusarium</taxon>
        <taxon>Fusarium concolor species complex</taxon>
    </lineage>
</organism>
<accession>A0A8H4KHP5</accession>
<comment type="caution">
    <text evidence="2">The sequence shown here is derived from an EMBL/GenBank/DDBJ whole genome shotgun (WGS) entry which is preliminary data.</text>
</comment>
<proteinExistence type="predicted"/>
<dbReference type="EMBL" id="JAADJG010000289">
    <property type="protein sequence ID" value="KAF4449349.1"/>
    <property type="molecule type" value="Genomic_DNA"/>
</dbReference>
<feature type="signal peptide" evidence="1">
    <location>
        <begin position="1"/>
        <end position="19"/>
    </location>
</feature>
<keyword evidence="2" id="KW-0378">Hydrolase</keyword>
<name>A0A8H4KHP5_9HYPO</name>
<dbReference type="GO" id="GO:0016787">
    <property type="term" value="F:hydrolase activity"/>
    <property type="evidence" value="ECO:0007669"/>
    <property type="project" value="UniProtKB-KW"/>
</dbReference>
<dbReference type="AlphaFoldDB" id="A0A8H4KHP5"/>